<dbReference type="InterPro" id="IPR036271">
    <property type="entry name" value="Tet_transcr_reg_TetR-rel_C_sf"/>
</dbReference>
<keyword evidence="2 4" id="KW-0238">DNA-binding</keyword>
<dbReference type="InterPro" id="IPR001647">
    <property type="entry name" value="HTH_TetR"/>
</dbReference>
<dbReference type="PANTHER" id="PTHR47506">
    <property type="entry name" value="TRANSCRIPTIONAL REGULATORY PROTEIN"/>
    <property type="match status" value="1"/>
</dbReference>
<dbReference type="SUPFAM" id="SSF46689">
    <property type="entry name" value="Homeodomain-like"/>
    <property type="match status" value="1"/>
</dbReference>
<dbReference type="GO" id="GO:0003677">
    <property type="term" value="F:DNA binding"/>
    <property type="evidence" value="ECO:0007669"/>
    <property type="project" value="UniProtKB-UniRule"/>
</dbReference>
<dbReference type="Pfam" id="PF00440">
    <property type="entry name" value="TetR_N"/>
    <property type="match status" value="1"/>
</dbReference>
<dbReference type="Gene3D" id="1.10.10.60">
    <property type="entry name" value="Homeodomain-like"/>
    <property type="match status" value="1"/>
</dbReference>
<sequence>MARTGRPRNFDRDDAVEQAMQLFWQHGYDSTSLALLKAQLGGGISAPSFYAAFGSKEALFDECVQRYLETFAQVTQCLWDENLPPRQAIETALRQSARMQCEDGHPKGCMVTLGVMSAPSPENVRVVEALTQSRARTRAGILACVKRGMSAGELPANTAAPALATVFDSFLQGISILARDDTTIEVIDAAITQVLMTWDIAAAASGKD</sequence>
<proteinExistence type="predicted"/>
<dbReference type="RefSeq" id="WP_115147992.1">
    <property type="nucleotide sequence ID" value="NZ_QRAV01000018.1"/>
</dbReference>
<dbReference type="SUPFAM" id="SSF48498">
    <property type="entry name" value="Tetracyclin repressor-like, C-terminal domain"/>
    <property type="match status" value="1"/>
</dbReference>
<protein>
    <submittedName>
        <fullName evidence="6">TetR family transcriptional regulator</fullName>
    </submittedName>
</protein>
<organism evidence="6 7">
    <name type="scientific">Pseudomonas jessenii</name>
    <dbReference type="NCBI Taxonomy" id="77298"/>
    <lineage>
        <taxon>Bacteria</taxon>
        <taxon>Pseudomonadati</taxon>
        <taxon>Pseudomonadota</taxon>
        <taxon>Gammaproteobacteria</taxon>
        <taxon>Pseudomonadales</taxon>
        <taxon>Pseudomonadaceae</taxon>
        <taxon>Pseudomonas</taxon>
    </lineage>
</organism>
<evidence type="ECO:0000313" key="7">
    <source>
        <dbReference type="Proteomes" id="UP000255365"/>
    </source>
</evidence>
<dbReference type="EMBL" id="QRAV01000018">
    <property type="protein sequence ID" value="RDL14807.1"/>
    <property type="molecule type" value="Genomic_DNA"/>
</dbReference>
<accession>A0A370S4W8</accession>
<dbReference type="Proteomes" id="UP000255365">
    <property type="component" value="Unassembled WGS sequence"/>
</dbReference>
<evidence type="ECO:0000259" key="5">
    <source>
        <dbReference type="PROSITE" id="PS50977"/>
    </source>
</evidence>
<evidence type="ECO:0000256" key="1">
    <source>
        <dbReference type="ARBA" id="ARBA00023015"/>
    </source>
</evidence>
<feature type="DNA-binding region" description="H-T-H motif" evidence="4">
    <location>
        <begin position="34"/>
        <end position="53"/>
    </location>
</feature>
<feature type="domain" description="HTH tetR-type" evidence="5">
    <location>
        <begin position="9"/>
        <end position="71"/>
    </location>
</feature>
<evidence type="ECO:0000313" key="6">
    <source>
        <dbReference type="EMBL" id="RDL14807.1"/>
    </source>
</evidence>
<evidence type="ECO:0000256" key="3">
    <source>
        <dbReference type="ARBA" id="ARBA00023163"/>
    </source>
</evidence>
<dbReference type="PANTHER" id="PTHR47506:SF1">
    <property type="entry name" value="HTH-TYPE TRANSCRIPTIONAL REGULATOR YJDC"/>
    <property type="match status" value="1"/>
</dbReference>
<dbReference type="InterPro" id="IPR009057">
    <property type="entry name" value="Homeodomain-like_sf"/>
</dbReference>
<keyword evidence="3" id="KW-0804">Transcription</keyword>
<keyword evidence="1" id="KW-0805">Transcription regulation</keyword>
<dbReference type="Gene3D" id="1.10.357.10">
    <property type="entry name" value="Tetracycline Repressor, domain 2"/>
    <property type="match status" value="1"/>
</dbReference>
<name>A0A370S4W8_PSEJE</name>
<evidence type="ECO:0000256" key="4">
    <source>
        <dbReference type="PROSITE-ProRule" id="PRU00335"/>
    </source>
</evidence>
<gene>
    <name evidence="6" type="ORF">DEU51_118146</name>
</gene>
<dbReference type="AlphaFoldDB" id="A0A370S4W8"/>
<comment type="caution">
    <text evidence="6">The sequence shown here is derived from an EMBL/GenBank/DDBJ whole genome shotgun (WGS) entry which is preliminary data.</text>
</comment>
<reference evidence="6 7" key="1">
    <citation type="submission" date="2018-07" db="EMBL/GenBank/DDBJ databases">
        <title>Genome sequencing of rice bacterial endophytes.</title>
        <authorList>
            <person name="Venturi V."/>
        </authorList>
    </citation>
    <scope>NUCLEOTIDE SEQUENCE [LARGE SCALE GENOMIC DNA]</scope>
    <source>
        <strain evidence="6 7">E2333</strain>
    </source>
</reference>
<evidence type="ECO:0000256" key="2">
    <source>
        <dbReference type="ARBA" id="ARBA00023125"/>
    </source>
</evidence>
<dbReference type="PROSITE" id="PS50977">
    <property type="entry name" value="HTH_TETR_2"/>
    <property type="match status" value="1"/>
</dbReference>